<gene>
    <name evidence="1" type="ORF">DPEC_G00251230</name>
</gene>
<keyword evidence="2" id="KW-1185">Reference proteome</keyword>
<evidence type="ECO:0000313" key="2">
    <source>
        <dbReference type="Proteomes" id="UP001157502"/>
    </source>
</evidence>
<sequence>MYRSSSLPLAPRQPLPQPLPLPSLTVGLAQLREACMQVCGSHRSLCLHASLSAAVDLANPGVSHAPHRVCILYRHGNPVSPVDSPFPMASPVALPLSEASWISLATWSSLN</sequence>
<evidence type="ECO:0000313" key="1">
    <source>
        <dbReference type="EMBL" id="KAJ7994608.1"/>
    </source>
</evidence>
<organism evidence="1 2">
    <name type="scientific">Dallia pectoralis</name>
    <name type="common">Alaska blackfish</name>
    <dbReference type="NCBI Taxonomy" id="75939"/>
    <lineage>
        <taxon>Eukaryota</taxon>
        <taxon>Metazoa</taxon>
        <taxon>Chordata</taxon>
        <taxon>Craniata</taxon>
        <taxon>Vertebrata</taxon>
        <taxon>Euteleostomi</taxon>
        <taxon>Actinopterygii</taxon>
        <taxon>Neopterygii</taxon>
        <taxon>Teleostei</taxon>
        <taxon>Protacanthopterygii</taxon>
        <taxon>Esociformes</taxon>
        <taxon>Umbridae</taxon>
        <taxon>Dallia</taxon>
    </lineage>
</organism>
<name>A0ACC2FTG3_DALPE</name>
<protein>
    <submittedName>
        <fullName evidence="1">Uncharacterized protein</fullName>
    </submittedName>
</protein>
<dbReference type="Proteomes" id="UP001157502">
    <property type="component" value="Chromosome 22"/>
</dbReference>
<proteinExistence type="predicted"/>
<dbReference type="EMBL" id="CM055749">
    <property type="protein sequence ID" value="KAJ7994608.1"/>
    <property type="molecule type" value="Genomic_DNA"/>
</dbReference>
<accession>A0ACC2FTG3</accession>
<reference evidence="1" key="1">
    <citation type="submission" date="2021-05" db="EMBL/GenBank/DDBJ databases">
        <authorList>
            <person name="Pan Q."/>
            <person name="Jouanno E."/>
            <person name="Zahm M."/>
            <person name="Klopp C."/>
            <person name="Cabau C."/>
            <person name="Louis A."/>
            <person name="Berthelot C."/>
            <person name="Parey E."/>
            <person name="Roest Crollius H."/>
            <person name="Montfort J."/>
            <person name="Robinson-Rechavi M."/>
            <person name="Bouchez O."/>
            <person name="Lampietro C."/>
            <person name="Lopez Roques C."/>
            <person name="Donnadieu C."/>
            <person name="Postlethwait J."/>
            <person name="Bobe J."/>
            <person name="Dillon D."/>
            <person name="Chandos A."/>
            <person name="von Hippel F."/>
            <person name="Guiguen Y."/>
        </authorList>
    </citation>
    <scope>NUCLEOTIDE SEQUENCE</scope>
    <source>
        <strain evidence="1">YG-Jan2019</strain>
    </source>
</reference>
<comment type="caution">
    <text evidence="1">The sequence shown here is derived from an EMBL/GenBank/DDBJ whole genome shotgun (WGS) entry which is preliminary data.</text>
</comment>